<evidence type="ECO:0000313" key="2">
    <source>
        <dbReference type="Proteomes" id="UP000254835"/>
    </source>
</evidence>
<accession>A0A380PU61</accession>
<sequence length="40" mass="4725">MDSFRRVLLISIPDNCLLFWRVVNARSLFDGHVILILFFS</sequence>
<dbReference type="AlphaFoldDB" id="A0A380PU61"/>
<reference evidence="1 2" key="1">
    <citation type="submission" date="2018-06" db="EMBL/GenBank/DDBJ databases">
        <authorList>
            <consortium name="Pathogen Informatics"/>
            <person name="Doyle S."/>
        </authorList>
    </citation>
    <scope>NUCLEOTIDE SEQUENCE [LARGE SCALE GENOMIC DNA]</scope>
    <source>
        <strain evidence="1 2">NCTC11470</strain>
    </source>
</reference>
<dbReference type="Proteomes" id="UP000254835">
    <property type="component" value="Unassembled WGS sequence"/>
</dbReference>
<name>A0A380PU61_YERFR</name>
<proteinExistence type="predicted"/>
<protein>
    <submittedName>
        <fullName evidence="1">Uncharacterized protein</fullName>
    </submittedName>
</protein>
<gene>
    <name evidence="1" type="ORF">NCTC11470_02011</name>
</gene>
<organism evidence="1 2">
    <name type="scientific">Yersinia frederiksenii</name>
    <dbReference type="NCBI Taxonomy" id="29484"/>
    <lineage>
        <taxon>Bacteria</taxon>
        <taxon>Pseudomonadati</taxon>
        <taxon>Pseudomonadota</taxon>
        <taxon>Gammaproteobacteria</taxon>
        <taxon>Enterobacterales</taxon>
        <taxon>Yersiniaceae</taxon>
        <taxon>Yersinia</taxon>
    </lineage>
</organism>
<dbReference type="EMBL" id="UHJA01000001">
    <property type="protein sequence ID" value="SUP76953.1"/>
    <property type="molecule type" value="Genomic_DNA"/>
</dbReference>
<evidence type="ECO:0000313" key="1">
    <source>
        <dbReference type="EMBL" id="SUP76953.1"/>
    </source>
</evidence>